<dbReference type="Proteomes" id="UP000596004">
    <property type="component" value="Chromosome"/>
</dbReference>
<gene>
    <name evidence="8 10" type="primary">kae1</name>
    <name evidence="10" type="ORF">IPJ89_01240</name>
</gene>
<feature type="binding site" evidence="8">
    <location>
        <position position="174"/>
    </location>
    <ligand>
        <name>substrate</name>
    </ligand>
</feature>
<feature type="binding site" evidence="8">
    <location>
        <position position="112"/>
    </location>
    <ligand>
        <name>Fe cation</name>
        <dbReference type="ChEBI" id="CHEBI:24875"/>
    </ligand>
</feature>
<feature type="binding site" evidence="8">
    <location>
        <position position="257"/>
    </location>
    <ligand>
        <name>substrate</name>
    </ligand>
</feature>
<dbReference type="GO" id="GO:0000408">
    <property type="term" value="C:EKC/KEOPS complex"/>
    <property type="evidence" value="ECO:0007669"/>
    <property type="project" value="InterPro"/>
</dbReference>
<sequence>MYALGIESTAHTFGIGIVDEKCNVLANSKAAYTHPDAGIHPRLAADHHLQHGNKVLEQALAQAKLSMKDIDVISFAQGPGLGPCLRVGAITARYLSSKYHNPLLGVNHCVAHVEIGKKKTPARDPIVVYTSGANTQIIGLENGKYRVFGETLDMGVGNVLDTFGRELGLGFPAGPIIDQRYFQGKNLIPLPYSVKGMDLVFAGLLTEAEKKIGKADEIDLCYSLMHTAFAMVCEVAERALAHTEKKEILVTGGVAASKALASMLEKLCAERGAKLFIVPREYAMDNGAMIAWQGMIEHRAGRKQPFAETDVDQRYRTDQVDVFWK</sequence>
<feature type="binding site" evidence="8">
    <location>
        <position position="161"/>
    </location>
    <ligand>
        <name>substrate</name>
    </ligand>
</feature>
<dbReference type="SUPFAM" id="SSF53067">
    <property type="entry name" value="Actin-like ATPase domain"/>
    <property type="match status" value="1"/>
</dbReference>
<keyword evidence="1 8" id="KW-0963">Cytoplasm</keyword>
<feature type="binding site" evidence="8">
    <location>
        <position position="129"/>
    </location>
    <ligand>
        <name>Fe cation</name>
        <dbReference type="ChEBI" id="CHEBI:24875"/>
    </ligand>
</feature>
<keyword evidence="4 8" id="KW-0479">Metal-binding</keyword>
<name>A0A7T9DK81_9ARCH</name>
<feature type="domain" description="Gcp-like" evidence="9">
    <location>
        <begin position="26"/>
        <end position="292"/>
    </location>
</feature>
<comment type="function">
    <text evidence="8">Required for the formation of a threonylcarbamoyl group on adenosine at position 37 (t(6)A37) in tRNAs that read codons beginning with adenine. Is probably involved in the transfer of the threonylcarbamoyl moiety of threonylcarbamoyl-AMP (TC-AMP) to the N6 group of A37.</text>
</comment>
<evidence type="ECO:0000256" key="4">
    <source>
        <dbReference type="ARBA" id="ARBA00022723"/>
    </source>
</evidence>
<dbReference type="HAMAP" id="MF_01446">
    <property type="entry name" value="Kae1"/>
    <property type="match status" value="1"/>
</dbReference>
<comment type="subcellular location">
    <subcellularLocation>
        <location evidence="8">Cytoplasm</location>
    </subcellularLocation>
</comment>
<dbReference type="PANTHER" id="PTHR11735:SF14">
    <property type="entry name" value="TRNA N6-ADENOSINE THREONYLCARBAMOYLTRANSFERASE"/>
    <property type="match status" value="1"/>
</dbReference>
<protein>
    <recommendedName>
        <fullName evidence="8">tRNA N6-adenosine threonylcarbamoyltransferase</fullName>
        <ecNumber evidence="8">2.3.1.234</ecNumber>
    </recommendedName>
    <alternativeName>
        <fullName evidence="8">N6-L-threonylcarbamoyladenine synthase</fullName>
        <shortName evidence="8">t(6)A synthase</shortName>
    </alternativeName>
    <alternativeName>
        <fullName evidence="8">t(6)A37 threonylcarbamoyladenosine biosynthesis protein Kae1</fullName>
    </alternativeName>
    <alternativeName>
        <fullName evidence="8">tRNA threonylcarbamoyladenosine biosynthesis protein Kae1</fullName>
    </alternativeName>
</protein>
<dbReference type="InterPro" id="IPR034680">
    <property type="entry name" value="Kae1_archaea_euk"/>
</dbReference>
<dbReference type="GO" id="GO:0002949">
    <property type="term" value="P:tRNA threonylcarbamoyladenosine modification"/>
    <property type="evidence" value="ECO:0007669"/>
    <property type="project" value="UniProtKB-UniRule"/>
</dbReference>
<evidence type="ECO:0000256" key="7">
    <source>
        <dbReference type="ARBA" id="ARBA00048117"/>
    </source>
</evidence>
<evidence type="ECO:0000259" key="9">
    <source>
        <dbReference type="Pfam" id="PF00814"/>
    </source>
</evidence>
<dbReference type="EMBL" id="CP064981">
    <property type="protein sequence ID" value="QQR92852.1"/>
    <property type="molecule type" value="Genomic_DNA"/>
</dbReference>
<reference evidence="10" key="1">
    <citation type="submission" date="2020-11" db="EMBL/GenBank/DDBJ databases">
        <title>Connecting structure to function with the recovery of over 1000 high-quality activated sludge metagenome-assembled genomes encoding full-length rRNA genes using long-read sequencing.</title>
        <authorList>
            <person name="Singleton C.M."/>
            <person name="Petriglieri F."/>
            <person name="Kristensen J.M."/>
            <person name="Kirkegaard R.H."/>
            <person name="Michaelsen T.Y."/>
            <person name="Andersen M.H."/>
            <person name="Karst S.M."/>
            <person name="Dueholm M.S."/>
            <person name="Nielsen P.H."/>
            <person name="Albertsen M."/>
        </authorList>
    </citation>
    <scope>NUCLEOTIDE SEQUENCE</scope>
    <source>
        <strain evidence="10">Fred_18-Q3-R57-64_BAT3C.431</strain>
    </source>
</reference>
<dbReference type="GO" id="GO:0005506">
    <property type="term" value="F:iron ion binding"/>
    <property type="evidence" value="ECO:0007669"/>
    <property type="project" value="UniProtKB-UniRule"/>
</dbReference>
<organism evidence="10">
    <name type="scientific">Candidatus Iainarchaeum sp</name>
    <dbReference type="NCBI Taxonomy" id="3101447"/>
    <lineage>
        <taxon>Archaea</taxon>
        <taxon>Candidatus Iainarchaeota</taxon>
        <taxon>Candidatus Iainarchaeia</taxon>
        <taxon>Candidatus Iainarchaeales</taxon>
        <taxon>Candidatus Iainarchaeaceae</taxon>
        <taxon>Candidatus Iainarchaeum</taxon>
    </lineage>
</organism>
<evidence type="ECO:0000313" key="10">
    <source>
        <dbReference type="EMBL" id="QQR92852.1"/>
    </source>
</evidence>
<dbReference type="InterPro" id="IPR017861">
    <property type="entry name" value="KAE1/TsaD"/>
</dbReference>
<dbReference type="Gene3D" id="3.30.420.40">
    <property type="match status" value="2"/>
</dbReference>
<dbReference type="NCBIfam" id="TIGR03722">
    <property type="entry name" value="arch_KAE1"/>
    <property type="match status" value="1"/>
</dbReference>
<evidence type="ECO:0000256" key="3">
    <source>
        <dbReference type="ARBA" id="ARBA00022694"/>
    </source>
</evidence>
<proteinExistence type="inferred from homology"/>
<evidence type="ECO:0000256" key="8">
    <source>
        <dbReference type="HAMAP-Rule" id="MF_01446"/>
    </source>
</evidence>
<feature type="binding site" evidence="8">
    <location>
        <begin position="129"/>
        <end position="133"/>
    </location>
    <ligand>
        <name>substrate</name>
    </ligand>
</feature>
<evidence type="ECO:0000256" key="5">
    <source>
        <dbReference type="ARBA" id="ARBA00023004"/>
    </source>
</evidence>
<accession>A0A7T9DK81</accession>
<dbReference type="Pfam" id="PF00814">
    <property type="entry name" value="TsaD"/>
    <property type="match status" value="1"/>
</dbReference>
<feature type="binding site" evidence="8">
    <location>
        <position position="108"/>
    </location>
    <ligand>
        <name>Fe cation</name>
        <dbReference type="ChEBI" id="CHEBI:24875"/>
    </ligand>
</feature>
<dbReference type="PRINTS" id="PR00789">
    <property type="entry name" value="OSIALOPTASE"/>
</dbReference>
<keyword evidence="5 8" id="KW-0408">Iron</keyword>
<evidence type="ECO:0000256" key="2">
    <source>
        <dbReference type="ARBA" id="ARBA00022679"/>
    </source>
</evidence>
<dbReference type="FunFam" id="3.30.420.40:FF:000037">
    <property type="entry name" value="Probable tRNA N6-adenosine threonylcarbamoyltransferase"/>
    <property type="match status" value="1"/>
</dbReference>
<feature type="binding site" evidence="8">
    <location>
        <position position="285"/>
    </location>
    <ligand>
        <name>Fe cation</name>
        <dbReference type="ChEBI" id="CHEBI:24875"/>
    </ligand>
</feature>
<evidence type="ECO:0000256" key="1">
    <source>
        <dbReference type="ARBA" id="ARBA00022490"/>
    </source>
</evidence>
<comment type="catalytic activity">
    <reaction evidence="7 8">
        <text>L-threonylcarbamoyladenylate + adenosine(37) in tRNA = N(6)-L-threonylcarbamoyladenosine(37) in tRNA + AMP + H(+)</text>
        <dbReference type="Rhea" id="RHEA:37059"/>
        <dbReference type="Rhea" id="RHEA-COMP:10162"/>
        <dbReference type="Rhea" id="RHEA-COMP:10163"/>
        <dbReference type="ChEBI" id="CHEBI:15378"/>
        <dbReference type="ChEBI" id="CHEBI:73682"/>
        <dbReference type="ChEBI" id="CHEBI:74411"/>
        <dbReference type="ChEBI" id="CHEBI:74418"/>
        <dbReference type="ChEBI" id="CHEBI:456215"/>
        <dbReference type="EC" id="2.3.1.234"/>
    </reaction>
</comment>
<dbReference type="InterPro" id="IPR043129">
    <property type="entry name" value="ATPase_NBD"/>
</dbReference>
<keyword evidence="6 8" id="KW-0012">Acyltransferase</keyword>
<keyword evidence="2 8" id="KW-0808">Transferase</keyword>
<dbReference type="GO" id="GO:0005737">
    <property type="term" value="C:cytoplasm"/>
    <property type="evidence" value="ECO:0007669"/>
    <property type="project" value="UniProtKB-SubCell"/>
</dbReference>
<evidence type="ECO:0000256" key="6">
    <source>
        <dbReference type="ARBA" id="ARBA00023315"/>
    </source>
</evidence>
<dbReference type="PANTHER" id="PTHR11735">
    <property type="entry name" value="TRNA N6-ADENOSINE THREONYLCARBAMOYLTRANSFERASE"/>
    <property type="match status" value="1"/>
</dbReference>
<dbReference type="AlphaFoldDB" id="A0A7T9DK81"/>
<comment type="cofactor">
    <cofactor evidence="8">
        <name>Fe(2+)</name>
        <dbReference type="ChEBI" id="CHEBI:29033"/>
    </cofactor>
    <text evidence="8">Binds 1 Fe(2+) ion per subunit.</text>
</comment>
<dbReference type="NCBIfam" id="TIGR00329">
    <property type="entry name" value="gcp_kae1"/>
    <property type="match status" value="1"/>
</dbReference>
<dbReference type="GO" id="GO:0061711">
    <property type="term" value="F:tRNA N(6)-L-threonylcarbamoyladenine synthase activity"/>
    <property type="evidence" value="ECO:0007669"/>
    <property type="project" value="UniProtKB-EC"/>
</dbReference>
<comment type="similarity">
    <text evidence="8">Belongs to the KAE1 / TsaD family.</text>
</comment>
<dbReference type="InterPro" id="IPR000905">
    <property type="entry name" value="Gcp-like_dom"/>
</dbReference>
<feature type="binding site" evidence="8">
    <location>
        <position position="178"/>
    </location>
    <ligand>
        <name>substrate</name>
    </ligand>
</feature>
<dbReference type="EC" id="2.3.1.234" evidence="8"/>
<dbReference type="NCBIfam" id="NF007174">
    <property type="entry name" value="PRK09605.1"/>
    <property type="match status" value="1"/>
</dbReference>
<keyword evidence="3 8" id="KW-0819">tRNA processing</keyword>